<dbReference type="Pfam" id="PF00201">
    <property type="entry name" value="UDPGT"/>
    <property type="match status" value="1"/>
</dbReference>
<keyword evidence="2 3" id="KW-0808">Transferase</keyword>
<dbReference type="SUPFAM" id="SSF53756">
    <property type="entry name" value="UDP-Glycosyltransferase/glycogen phosphorylase"/>
    <property type="match status" value="1"/>
</dbReference>
<dbReference type="Gene3D" id="3.40.50.2000">
    <property type="entry name" value="Glycogen Phosphorylase B"/>
    <property type="match status" value="2"/>
</dbReference>
<evidence type="ECO:0000313" key="5">
    <source>
        <dbReference type="EMBL" id="TXG47488.1"/>
    </source>
</evidence>
<reference evidence="6" key="1">
    <citation type="journal article" date="2019" name="Gigascience">
        <title>De novo genome assembly of the endangered Acer yangbiense, a plant species with extremely small populations endemic to Yunnan Province, China.</title>
        <authorList>
            <person name="Yang J."/>
            <person name="Wariss H.M."/>
            <person name="Tao L."/>
            <person name="Zhang R."/>
            <person name="Yun Q."/>
            <person name="Hollingsworth P."/>
            <person name="Dao Z."/>
            <person name="Luo G."/>
            <person name="Guo H."/>
            <person name="Ma Y."/>
            <person name="Sun W."/>
        </authorList>
    </citation>
    <scope>NUCLEOTIDE SEQUENCE [LARGE SCALE GENOMIC DNA]</scope>
    <source>
        <strain evidence="6">cv. Malutang</strain>
    </source>
</reference>
<dbReference type="CDD" id="cd03784">
    <property type="entry name" value="GT1_Gtf-like"/>
    <property type="match status" value="1"/>
</dbReference>
<dbReference type="AlphaFoldDB" id="A0A5C7GRZ6"/>
<dbReference type="PANTHER" id="PTHR48049">
    <property type="entry name" value="GLYCOSYLTRANSFERASE"/>
    <property type="match status" value="1"/>
</dbReference>
<dbReference type="FunFam" id="3.40.50.2000:FF:000087">
    <property type="entry name" value="Glycosyltransferase"/>
    <property type="match status" value="1"/>
</dbReference>
<evidence type="ECO:0000256" key="1">
    <source>
        <dbReference type="ARBA" id="ARBA00009995"/>
    </source>
</evidence>
<dbReference type="InterPro" id="IPR002213">
    <property type="entry name" value="UDP_glucos_trans"/>
</dbReference>
<sequence length="456" mass="50659">MEEKSLHIAMYPWFAMSHLNAFLQLSNKLAERGHRVSFLLPEKTQAKIEPFNLHKHLINFVPVTVPCVDGLPPGTETTADVPYPLHPLVMTAMDLTEPAIEAILSDLKPHFVLYDFTHWLPQLAHKLGIKAIRYCFVSSATVGYLLSPERKLGEKILTEADLMKPPPGFPSSMIKLSPHEARGLVAMTVTEFGGIPFFERLFVSLTECDAIGFKTYKEFEGPYCDYIKSQSGKPVILVGPVLPEPPRSVLEEKWDKLLGGFEAKNLIYCAFGSECIMNKDQFQELVLGFELTGFPFLAALKPPMGCDTIESALPEGFEERVKGRGFVDGGWVQQQLILNHPSVGCFVTHCGASSLSEAMMTECQLVLLPNVGDQIIQARLMGGDLKVGVEVEKGAEDGLFTKEGVCRAVMDVMDENSEIGKQVRESHATHREFLLKQGFESSYIDGFVQKLHGLLR</sequence>
<dbReference type="InterPro" id="IPR050481">
    <property type="entry name" value="UDP-glycosyltransf_plant"/>
</dbReference>
<dbReference type="PANTHER" id="PTHR48049:SF167">
    <property type="entry name" value="GLYCOSYLTRANSFERASE"/>
    <property type="match status" value="1"/>
</dbReference>
<dbReference type="EMBL" id="VAHF01000013">
    <property type="protein sequence ID" value="TXG47488.1"/>
    <property type="molecule type" value="Genomic_DNA"/>
</dbReference>
<evidence type="ECO:0000313" key="6">
    <source>
        <dbReference type="Proteomes" id="UP000323000"/>
    </source>
</evidence>
<proteinExistence type="inferred from homology"/>
<gene>
    <name evidence="5" type="ORF">EZV62_026782</name>
</gene>
<dbReference type="InterPro" id="IPR035595">
    <property type="entry name" value="UDP_glycos_trans_CS"/>
</dbReference>
<keyword evidence="6" id="KW-1185">Reference proteome</keyword>
<comment type="similarity">
    <text evidence="1 3">Belongs to the UDP-glycosyltransferase family.</text>
</comment>
<protein>
    <recommendedName>
        <fullName evidence="4">Glycosyltransferase</fullName>
        <ecNumber evidence="4">2.4.1.-</ecNumber>
    </recommendedName>
</protein>
<accession>A0A5C7GRZ6</accession>
<dbReference type="PROSITE" id="PS00375">
    <property type="entry name" value="UDPGT"/>
    <property type="match status" value="1"/>
</dbReference>
<dbReference type="GO" id="GO:0035251">
    <property type="term" value="F:UDP-glucosyltransferase activity"/>
    <property type="evidence" value="ECO:0007669"/>
    <property type="project" value="InterPro"/>
</dbReference>
<dbReference type="EC" id="2.4.1.-" evidence="4"/>
<organism evidence="5 6">
    <name type="scientific">Acer yangbiense</name>
    <dbReference type="NCBI Taxonomy" id="1000413"/>
    <lineage>
        <taxon>Eukaryota</taxon>
        <taxon>Viridiplantae</taxon>
        <taxon>Streptophyta</taxon>
        <taxon>Embryophyta</taxon>
        <taxon>Tracheophyta</taxon>
        <taxon>Spermatophyta</taxon>
        <taxon>Magnoliopsida</taxon>
        <taxon>eudicotyledons</taxon>
        <taxon>Gunneridae</taxon>
        <taxon>Pentapetalae</taxon>
        <taxon>rosids</taxon>
        <taxon>malvids</taxon>
        <taxon>Sapindales</taxon>
        <taxon>Sapindaceae</taxon>
        <taxon>Hippocastanoideae</taxon>
        <taxon>Acereae</taxon>
        <taxon>Acer</taxon>
    </lineage>
</organism>
<keyword evidence="3" id="KW-0328">Glycosyltransferase</keyword>
<evidence type="ECO:0000256" key="2">
    <source>
        <dbReference type="ARBA" id="ARBA00022679"/>
    </source>
</evidence>
<comment type="caution">
    <text evidence="5">The sequence shown here is derived from an EMBL/GenBank/DDBJ whole genome shotgun (WGS) entry which is preliminary data.</text>
</comment>
<dbReference type="Proteomes" id="UP000323000">
    <property type="component" value="Chromosome 13"/>
</dbReference>
<dbReference type="OrthoDB" id="5835829at2759"/>
<name>A0A5C7GRZ6_9ROSI</name>
<evidence type="ECO:0000256" key="4">
    <source>
        <dbReference type="RuleBase" id="RU362057"/>
    </source>
</evidence>
<dbReference type="FunFam" id="3.40.50.2000:FF:000037">
    <property type="entry name" value="Glycosyltransferase"/>
    <property type="match status" value="1"/>
</dbReference>
<evidence type="ECO:0000256" key="3">
    <source>
        <dbReference type="RuleBase" id="RU003718"/>
    </source>
</evidence>